<evidence type="ECO:0000313" key="1">
    <source>
        <dbReference type="EMBL" id="KAF2208010.1"/>
    </source>
</evidence>
<accession>A0A6A6F455</accession>
<dbReference type="Proteomes" id="UP000799539">
    <property type="component" value="Unassembled WGS sequence"/>
</dbReference>
<gene>
    <name evidence="1" type="ORF">CERZMDRAFT_88093</name>
</gene>
<proteinExistence type="predicted"/>
<sequence>MHYDVPRALPKDKIVPYTNEGIDRMLQHTREDAENALARFSFIPPEAAEFEVMASLGVSTERFRTFTKERQSELRQRAVSELFHQGGPPHLALLLMQQYADYGALFSNSSDVDCPMAVLDVD</sequence>
<keyword evidence="2" id="KW-1185">Reference proteome</keyword>
<reference evidence="1" key="1">
    <citation type="journal article" date="2020" name="Stud. Mycol.">
        <title>101 Dothideomycetes genomes: a test case for predicting lifestyles and emergence of pathogens.</title>
        <authorList>
            <person name="Haridas S."/>
            <person name="Albert R."/>
            <person name="Binder M."/>
            <person name="Bloem J."/>
            <person name="Labutti K."/>
            <person name="Salamov A."/>
            <person name="Andreopoulos B."/>
            <person name="Baker S."/>
            <person name="Barry K."/>
            <person name="Bills G."/>
            <person name="Bluhm B."/>
            <person name="Cannon C."/>
            <person name="Castanera R."/>
            <person name="Culley D."/>
            <person name="Daum C."/>
            <person name="Ezra D."/>
            <person name="Gonzalez J."/>
            <person name="Henrissat B."/>
            <person name="Kuo A."/>
            <person name="Liang C."/>
            <person name="Lipzen A."/>
            <person name="Lutzoni F."/>
            <person name="Magnuson J."/>
            <person name="Mondo S."/>
            <person name="Nolan M."/>
            <person name="Ohm R."/>
            <person name="Pangilinan J."/>
            <person name="Park H.-J."/>
            <person name="Ramirez L."/>
            <person name="Alfaro M."/>
            <person name="Sun H."/>
            <person name="Tritt A."/>
            <person name="Yoshinaga Y."/>
            <person name="Zwiers L.-H."/>
            <person name="Turgeon B."/>
            <person name="Goodwin S."/>
            <person name="Spatafora J."/>
            <person name="Crous P."/>
            <person name="Grigoriev I."/>
        </authorList>
    </citation>
    <scope>NUCLEOTIDE SEQUENCE</scope>
    <source>
        <strain evidence="1">SCOH1-5</strain>
    </source>
</reference>
<name>A0A6A6F455_9PEZI</name>
<organism evidence="1 2">
    <name type="scientific">Cercospora zeae-maydis SCOH1-5</name>
    <dbReference type="NCBI Taxonomy" id="717836"/>
    <lineage>
        <taxon>Eukaryota</taxon>
        <taxon>Fungi</taxon>
        <taxon>Dikarya</taxon>
        <taxon>Ascomycota</taxon>
        <taxon>Pezizomycotina</taxon>
        <taxon>Dothideomycetes</taxon>
        <taxon>Dothideomycetidae</taxon>
        <taxon>Mycosphaerellales</taxon>
        <taxon>Mycosphaerellaceae</taxon>
        <taxon>Cercospora</taxon>
    </lineage>
</organism>
<dbReference type="EMBL" id="ML992698">
    <property type="protein sequence ID" value="KAF2208010.1"/>
    <property type="molecule type" value="Genomic_DNA"/>
</dbReference>
<protein>
    <submittedName>
        <fullName evidence="1">Uncharacterized protein</fullName>
    </submittedName>
</protein>
<evidence type="ECO:0000313" key="2">
    <source>
        <dbReference type="Proteomes" id="UP000799539"/>
    </source>
</evidence>
<dbReference type="AlphaFoldDB" id="A0A6A6F455"/>